<evidence type="ECO:0000313" key="7">
    <source>
        <dbReference type="Proteomes" id="UP000612855"/>
    </source>
</evidence>
<dbReference type="InterPro" id="IPR000086">
    <property type="entry name" value="NUDIX_hydrolase_dom"/>
</dbReference>
<evidence type="ECO:0000256" key="1">
    <source>
        <dbReference type="ARBA" id="ARBA00001946"/>
    </source>
</evidence>
<dbReference type="Pfam" id="PF00293">
    <property type="entry name" value="NUDIX"/>
    <property type="match status" value="1"/>
</dbReference>
<keyword evidence="3" id="KW-0378">Hydrolase</keyword>
<reference evidence="7" key="1">
    <citation type="journal article" date="2019" name="Int. J. Syst. Evol. Microbiol.">
        <title>The Global Catalogue of Microorganisms (GCM) 10K type strain sequencing project: providing services to taxonomists for standard genome sequencing and annotation.</title>
        <authorList>
            <consortium name="The Broad Institute Genomics Platform"/>
            <consortium name="The Broad Institute Genome Sequencing Center for Infectious Disease"/>
            <person name="Wu L."/>
            <person name="Ma J."/>
        </authorList>
    </citation>
    <scope>NUCLEOTIDE SEQUENCE [LARGE SCALE GENOMIC DNA]</scope>
    <source>
        <strain evidence="7">CGMCC 1.12664</strain>
    </source>
</reference>
<dbReference type="GO" id="GO:0016462">
    <property type="term" value="F:pyrophosphatase activity"/>
    <property type="evidence" value="ECO:0007669"/>
    <property type="project" value="InterPro"/>
</dbReference>
<dbReference type="InterPro" id="IPR047198">
    <property type="entry name" value="DDP-like_NUDIX"/>
</dbReference>
<dbReference type="SUPFAM" id="SSF55811">
    <property type="entry name" value="Nudix"/>
    <property type="match status" value="1"/>
</dbReference>
<dbReference type="InterPro" id="IPR015797">
    <property type="entry name" value="NUDIX_hydrolase-like_dom_sf"/>
</dbReference>
<keyword evidence="7" id="KW-1185">Reference proteome</keyword>
<dbReference type="EMBL" id="BMFJ01000001">
    <property type="protein sequence ID" value="GGE33422.1"/>
    <property type="molecule type" value="Genomic_DNA"/>
</dbReference>
<comment type="caution">
    <text evidence="6">The sequence shown here is derived from an EMBL/GenBank/DDBJ whole genome shotgun (WGS) entry which is preliminary data.</text>
</comment>
<dbReference type="CDD" id="cd04666">
    <property type="entry name" value="NUDIX_DIPP2_like_Nudt4"/>
    <property type="match status" value="1"/>
</dbReference>
<comment type="cofactor">
    <cofactor evidence="1">
        <name>Mg(2+)</name>
        <dbReference type="ChEBI" id="CHEBI:18420"/>
    </cofactor>
</comment>
<dbReference type="PANTHER" id="PTHR12629">
    <property type="entry name" value="DIPHOSPHOINOSITOL POLYPHOSPHATE PHOSPHOHYDROLASE"/>
    <property type="match status" value="1"/>
</dbReference>
<feature type="domain" description="Nudix hydrolase" evidence="5">
    <location>
        <begin position="22"/>
        <end position="152"/>
    </location>
</feature>
<dbReference type="PROSITE" id="PS51462">
    <property type="entry name" value="NUDIX"/>
    <property type="match status" value="1"/>
</dbReference>
<protein>
    <recommendedName>
        <fullName evidence="5">Nudix hydrolase domain-containing protein</fullName>
    </recommendedName>
</protein>
<evidence type="ECO:0000313" key="6">
    <source>
        <dbReference type="EMBL" id="GGE33422.1"/>
    </source>
</evidence>
<proteinExistence type="predicted"/>
<keyword evidence="4" id="KW-0460">Magnesium</keyword>
<dbReference type="RefSeq" id="WP_229737532.1">
    <property type="nucleotide sequence ID" value="NZ_BMFJ01000001.1"/>
</dbReference>
<evidence type="ECO:0000256" key="2">
    <source>
        <dbReference type="ARBA" id="ARBA00022723"/>
    </source>
</evidence>
<dbReference type="PANTHER" id="PTHR12629:SF0">
    <property type="entry name" value="DIPHOSPHOINOSITOL-POLYPHOSPHATE DIPHOSPHATASE"/>
    <property type="match status" value="1"/>
</dbReference>
<dbReference type="GO" id="GO:0046872">
    <property type="term" value="F:metal ion binding"/>
    <property type="evidence" value="ECO:0007669"/>
    <property type="project" value="UniProtKB-KW"/>
</dbReference>
<evidence type="ECO:0000256" key="3">
    <source>
        <dbReference type="ARBA" id="ARBA00022801"/>
    </source>
</evidence>
<evidence type="ECO:0000259" key="5">
    <source>
        <dbReference type="PROSITE" id="PS51462"/>
    </source>
</evidence>
<organism evidence="6 7">
    <name type="scientific">Primorskyibacter flagellatus</name>
    <dbReference type="NCBI Taxonomy" id="1387277"/>
    <lineage>
        <taxon>Bacteria</taxon>
        <taxon>Pseudomonadati</taxon>
        <taxon>Pseudomonadota</taxon>
        <taxon>Alphaproteobacteria</taxon>
        <taxon>Rhodobacterales</taxon>
        <taxon>Roseobacteraceae</taxon>
        <taxon>Primorskyibacter</taxon>
    </lineage>
</organism>
<accession>A0A917EH01</accession>
<sequence>MSFQRKLTVPPALSQFDATDIRTQYAALCYRIVNDKVRVLLITSRGTKRWIVPKGWPMAKKDPHEAALQEAAEEAGVIGRAWSDPLGQYTYMKLMPDGSEIPCIGLLFPVRVRLLKAEYPEANERDRKWFSRKKAARKVDEPDLAGLIRDFDPAALD</sequence>
<dbReference type="Gene3D" id="3.90.79.10">
    <property type="entry name" value="Nucleoside Triphosphate Pyrophosphohydrolase"/>
    <property type="match status" value="1"/>
</dbReference>
<dbReference type="Proteomes" id="UP000612855">
    <property type="component" value="Unassembled WGS sequence"/>
</dbReference>
<evidence type="ECO:0000256" key="4">
    <source>
        <dbReference type="ARBA" id="ARBA00022842"/>
    </source>
</evidence>
<gene>
    <name evidence="6" type="ORF">GCM10011360_21600</name>
</gene>
<dbReference type="AlphaFoldDB" id="A0A917EH01"/>
<name>A0A917EH01_9RHOB</name>
<keyword evidence="2" id="KW-0479">Metal-binding</keyword>
<dbReference type="GO" id="GO:0005737">
    <property type="term" value="C:cytoplasm"/>
    <property type="evidence" value="ECO:0007669"/>
    <property type="project" value="TreeGrafter"/>
</dbReference>